<keyword evidence="2" id="KW-1185">Reference proteome</keyword>
<comment type="caution">
    <text evidence="1">The sequence shown here is derived from an EMBL/GenBank/DDBJ whole genome shotgun (WGS) entry which is preliminary data.</text>
</comment>
<dbReference type="Proteomes" id="UP000054454">
    <property type="component" value="Unassembled WGS sequence"/>
</dbReference>
<dbReference type="EMBL" id="LFVZ01000016">
    <property type="protein sequence ID" value="KTW25733.1"/>
    <property type="molecule type" value="Genomic_DNA"/>
</dbReference>
<evidence type="ECO:0000313" key="1">
    <source>
        <dbReference type="EMBL" id="KTW25733.1"/>
    </source>
</evidence>
<sequence>MKQEPFTSLSFPLERYSYATQKDETSPKHSPSSIQWLHYPHRDLEIQFEMNNISGHDEVTMKVIRGAIIFEQLNITRLSRLKIPLFQSENGPQQSGIIIITRAPCIGIKWYNDVSRKISRFQMKFSTDDIFHSVRGILEQHAGKIRNAIDTRSLEQVSIELQKYEKSLNHVKPWDQGEIEEPLAKKMYEGYTSMEQEPVSSLADLRFPTPSNTNKFLYLDTTYKNQNEWVSNMNNLTKMTKENIHYKSNLTTELIEKKKPRKSSTCKTKKNTNNLKEEPVTDHTNLSIKTVIDNKKTLDTKKLPTPPSTAPYESTLSLSQENTDTLEEMIISYINDHHFLQLVSGIISF</sequence>
<dbReference type="InterPro" id="IPR004354">
    <property type="entry name" value="Meiotic_Rec114"/>
</dbReference>
<name>A0A0W4ZBS3_PNEC8</name>
<protein>
    <submittedName>
        <fullName evidence="1">Uncharacterized protein</fullName>
    </submittedName>
</protein>
<dbReference type="VEuPathDB" id="FungiDB:T552_03345"/>
<dbReference type="RefSeq" id="XP_018224342.1">
    <property type="nucleotide sequence ID" value="XM_018371853.1"/>
</dbReference>
<accession>A0A0W4ZBS3</accession>
<dbReference type="Pfam" id="PF03525">
    <property type="entry name" value="Meiotic_rec114"/>
    <property type="match status" value="1"/>
</dbReference>
<dbReference type="AlphaFoldDB" id="A0A0W4ZBS3"/>
<evidence type="ECO:0000313" key="2">
    <source>
        <dbReference type="Proteomes" id="UP000054454"/>
    </source>
</evidence>
<dbReference type="GO" id="GO:0007131">
    <property type="term" value="P:reciprocal meiotic recombination"/>
    <property type="evidence" value="ECO:0007669"/>
    <property type="project" value="InterPro"/>
</dbReference>
<reference evidence="2" key="1">
    <citation type="journal article" date="2016" name="Nat. Commun.">
        <title>Genome analysis of three Pneumocystis species reveals adaptation mechanisms to life exclusively in mammalian hosts.</title>
        <authorList>
            <person name="Ma L."/>
            <person name="Chen Z."/>
            <person name="Huang D.W."/>
            <person name="Kutty G."/>
            <person name="Ishihara M."/>
            <person name="Wang H."/>
            <person name="Abouelleil A."/>
            <person name="Bishop L."/>
            <person name="Davey E."/>
            <person name="Deng R."/>
            <person name="Deng X."/>
            <person name="Fan L."/>
            <person name="Fantoni G."/>
            <person name="Fitzgerald M."/>
            <person name="Gogineni E."/>
            <person name="Goldberg J.M."/>
            <person name="Handley G."/>
            <person name="Hu X."/>
            <person name="Huber C."/>
            <person name="Jiao X."/>
            <person name="Jones K."/>
            <person name="Levin J.Z."/>
            <person name="Liu Y."/>
            <person name="Macdonald P."/>
            <person name="Melnikov A."/>
            <person name="Raley C."/>
            <person name="Sassi M."/>
            <person name="Sherman B.T."/>
            <person name="Song X."/>
            <person name="Sykes S."/>
            <person name="Tran B."/>
            <person name="Walsh L."/>
            <person name="Xia Y."/>
            <person name="Yang J."/>
            <person name="Young S."/>
            <person name="Zeng Q."/>
            <person name="Zheng X."/>
            <person name="Stephens R."/>
            <person name="Nusbaum C."/>
            <person name="Birren B.W."/>
            <person name="Azadi P."/>
            <person name="Lempicki R.A."/>
            <person name="Cuomo C.A."/>
            <person name="Kovacs J.A."/>
        </authorList>
    </citation>
    <scope>NUCLEOTIDE SEQUENCE [LARGE SCALE GENOMIC DNA]</scope>
    <source>
        <strain evidence="2">B80</strain>
    </source>
</reference>
<organism evidence="1 2">
    <name type="scientific">Pneumocystis carinii (strain B80)</name>
    <name type="common">Rat pneumocystis pneumonia agent</name>
    <name type="synonym">Pneumocystis carinii f. sp. carinii</name>
    <dbReference type="NCBI Taxonomy" id="1408658"/>
    <lineage>
        <taxon>Eukaryota</taxon>
        <taxon>Fungi</taxon>
        <taxon>Dikarya</taxon>
        <taxon>Ascomycota</taxon>
        <taxon>Taphrinomycotina</taxon>
        <taxon>Pneumocystomycetes</taxon>
        <taxon>Pneumocystaceae</taxon>
        <taxon>Pneumocystis</taxon>
    </lineage>
</organism>
<dbReference type="OrthoDB" id="5388307at2759"/>
<proteinExistence type="predicted"/>
<gene>
    <name evidence="1" type="ORF">T552_03345</name>
</gene>
<dbReference type="GeneID" id="28938056"/>